<comment type="caution">
    <text evidence="3">The sequence shown here is derived from an EMBL/GenBank/DDBJ whole genome shotgun (WGS) entry which is preliminary data.</text>
</comment>
<keyword evidence="4" id="KW-1185">Reference proteome</keyword>
<name>A0A4Y2SWF0_ARAVE</name>
<evidence type="ECO:0000256" key="1">
    <source>
        <dbReference type="SAM" id="MobiDB-lite"/>
    </source>
</evidence>
<sequence length="66" mass="7321">ISLSNDFFAPNTQWKQFCTKHDLEQSGGSLSVSDSTRRPVLGVDAGEAAKAHSTFENSHFPRISRR</sequence>
<protein>
    <submittedName>
        <fullName evidence="3">Uncharacterized protein</fullName>
    </submittedName>
</protein>
<organism evidence="3 4">
    <name type="scientific">Araneus ventricosus</name>
    <name type="common">Orbweaver spider</name>
    <name type="synonym">Epeira ventricosa</name>
    <dbReference type="NCBI Taxonomy" id="182803"/>
    <lineage>
        <taxon>Eukaryota</taxon>
        <taxon>Metazoa</taxon>
        <taxon>Ecdysozoa</taxon>
        <taxon>Arthropoda</taxon>
        <taxon>Chelicerata</taxon>
        <taxon>Arachnida</taxon>
        <taxon>Araneae</taxon>
        <taxon>Araneomorphae</taxon>
        <taxon>Entelegynae</taxon>
        <taxon>Araneoidea</taxon>
        <taxon>Araneidae</taxon>
        <taxon>Araneus</taxon>
    </lineage>
</organism>
<feature type="region of interest" description="Disordered" evidence="1">
    <location>
        <begin position="43"/>
        <end position="66"/>
    </location>
</feature>
<proteinExistence type="predicted"/>
<dbReference type="EMBL" id="BGPR01024521">
    <property type="protein sequence ID" value="GBN92673.1"/>
    <property type="molecule type" value="Genomic_DNA"/>
</dbReference>
<accession>A0A4Y2SWF0</accession>
<gene>
    <name evidence="2" type="ORF">AVEN_220215_1</name>
    <name evidence="3" type="ORF">AVEN_220643_1</name>
</gene>
<dbReference type="EMBL" id="BGPR01024522">
    <property type="protein sequence ID" value="GBN92674.1"/>
    <property type="molecule type" value="Genomic_DNA"/>
</dbReference>
<reference evidence="3 4" key="1">
    <citation type="journal article" date="2019" name="Sci. Rep.">
        <title>Orb-weaving spider Araneus ventricosus genome elucidates the spidroin gene catalogue.</title>
        <authorList>
            <person name="Kono N."/>
            <person name="Nakamura H."/>
            <person name="Ohtoshi R."/>
            <person name="Moran D.A.P."/>
            <person name="Shinohara A."/>
            <person name="Yoshida Y."/>
            <person name="Fujiwara M."/>
            <person name="Mori M."/>
            <person name="Tomita M."/>
            <person name="Arakawa K."/>
        </authorList>
    </citation>
    <scope>NUCLEOTIDE SEQUENCE [LARGE SCALE GENOMIC DNA]</scope>
</reference>
<evidence type="ECO:0000313" key="4">
    <source>
        <dbReference type="Proteomes" id="UP000499080"/>
    </source>
</evidence>
<evidence type="ECO:0000313" key="3">
    <source>
        <dbReference type="EMBL" id="GBN92674.1"/>
    </source>
</evidence>
<dbReference type="AlphaFoldDB" id="A0A4Y2SWF0"/>
<feature type="non-terminal residue" evidence="3">
    <location>
        <position position="1"/>
    </location>
</feature>
<evidence type="ECO:0000313" key="2">
    <source>
        <dbReference type="EMBL" id="GBN92673.1"/>
    </source>
</evidence>
<dbReference type="Proteomes" id="UP000499080">
    <property type="component" value="Unassembled WGS sequence"/>
</dbReference>